<sequence>MQQSRSETSQVSRRAFLRGALGTSAVVAGAAAIGTLGASPAAAQPGGPTAIVIGSGFGGAVAALRLGRAGIRTTVFERGRRWPIRKDGNTFATFDNPDKRAAWFSDTAGISSSMQVPVERYPGVLETVKGNGIESVHGAGVGGGSLVFGAFSAQPDKADFDEVFPGGTGYDELARVYFPRARKMLDATGLPRDILATPNYTGARTWLNTIARYGAEPAFPDFSVNWDVVRRELAGKARPGVSVGDLSYGVNSGAKNSVDRNYLPAAEATGNVVVKAMHEVFDIRPRSRKKGFVVRARLIDDKRRTLRTVTAEADYVFMAAGSFHTTSLLVRARAQGALPALSGKIGDGFGGNGDFLIVRTNLRDAQGPRQGGPGYARIRDDRLPGGPAAMIYQAAPLPAPLGGAALTHLIQVHTDERGTIDYVHGTRGTELNYPFREGTSVLDRRANVFARHFHQRTEVRHGTPHNGLVISSRAAGFGSGATFHGLGGVAVGQGANAGGSVKGYDNLFVVDGAFCPGAVGLVNPSLTITALAERTMDRFLASIGR</sequence>
<keyword evidence="10" id="KW-0413">Isomerase</keyword>
<dbReference type="OrthoDB" id="3587784at2"/>
<evidence type="ECO:0000256" key="13">
    <source>
        <dbReference type="ARBA" id="ARBA00049723"/>
    </source>
</evidence>
<evidence type="ECO:0000256" key="12">
    <source>
        <dbReference type="ARBA" id="ARBA00049645"/>
    </source>
</evidence>
<keyword evidence="3" id="KW-0153">Cholesterol metabolism</keyword>
<proteinExistence type="inferred from homology"/>
<evidence type="ECO:0000256" key="3">
    <source>
        <dbReference type="ARBA" id="ARBA00022548"/>
    </source>
</evidence>
<evidence type="ECO:0000256" key="10">
    <source>
        <dbReference type="ARBA" id="ARBA00023235"/>
    </source>
</evidence>
<keyword evidence="4" id="KW-0285">Flavoprotein</keyword>
<dbReference type="InterPro" id="IPR052542">
    <property type="entry name" value="Cholesterol_Oxidase"/>
</dbReference>
<name>A0A2S0KC24_9ACTN</name>
<evidence type="ECO:0000259" key="16">
    <source>
        <dbReference type="Pfam" id="PF00732"/>
    </source>
</evidence>
<evidence type="ECO:0000256" key="6">
    <source>
        <dbReference type="ARBA" id="ARBA00023002"/>
    </source>
</evidence>
<keyword evidence="6" id="KW-0560">Oxidoreductase</keyword>
<dbReference type="InterPro" id="IPR006311">
    <property type="entry name" value="TAT_signal"/>
</dbReference>
<feature type="domain" description="Glucose-methanol-choline oxidoreductase C-terminal" evidence="17">
    <location>
        <begin position="481"/>
        <end position="532"/>
    </location>
</feature>
<accession>A0A2S0KC24</accession>
<evidence type="ECO:0000256" key="14">
    <source>
        <dbReference type="ARBA" id="ARBA00049744"/>
    </source>
</evidence>
<keyword evidence="7" id="KW-0443">Lipid metabolism</keyword>
<dbReference type="SUPFAM" id="SSF51905">
    <property type="entry name" value="FAD/NAD(P)-binding domain"/>
    <property type="match status" value="1"/>
</dbReference>
<dbReference type="RefSeq" id="WP_105940926.1">
    <property type="nucleotide sequence ID" value="NZ_CP027433.1"/>
</dbReference>
<dbReference type="GO" id="GO:0004769">
    <property type="term" value="F:steroid Delta-isomerase activity"/>
    <property type="evidence" value="ECO:0007669"/>
    <property type="project" value="UniProtKB-EC"/>
</dbReference>
<keyword evidence="9" id="KW-0753">Steroid metabolism</keyword>
<comment type="pathway">
    <text evidence="12">Steroid metabolism; cholesterol degradation.</text>
</comment>
<organism evidence="18 19">
    <name type="scientific">Gordonia iterans</name>
    <dbReference type="NCBI Taxonomy" id="1004901"/>
    <lineage>
        <taxon>Bacteria</taxon>
        <taxon>Bacillati</taxon>
        <taxon>Actinomycetota</taxon>
        <taxon>Actinomycetes</taxon>
        <taxon>Mycobacteriales</taxon>
        <taxon>Gordoniaceae</taxon>
        <taxon>Gordonia</taxon>
    </lineage>
</organism>
<dbReference type="InterPro" id="IPR036188">
    <property type="entry name" value="FAD/NAD-bd_sf"/>
</dbReference>
<evidence type="ECO:0000256" key="9">
    <source>
        <dbReference type="ARBA" id="ARBA00023221"/>
    </source>
</evidence>
<evidence type="ECO:0000259" key="17">
    <source>
        <dbReference type="Pfam" id="PF05199"/>
    </source>
</evidence>
<dbReference type="GO" id="GO:0008203">
    <property type="term" value="P:cholesterol metabolic process"/>
    <property type="evidence" value="ECO:0007669"/>
    <property type="project" value="UniProtKB-KW"/>
</dbReference>
<evidence type="ECO:0000256" key="8">
    <source>
        <dbReference type="ARBA" id="ARBA00023166"/>
    </source>
</evidence>
<dbReference type="EMBL" id="CP027433">
    <property type="protein sequence ID" value="AVL99190.1"/>
    <property type="molecule type" value="Genomic_DNA"/>
</dbReference>
<keyword evidence="19" id="KW-1185">Reference proteome</keyword>
<dbReference type="SUPFAM" id="SSF54373">
    <property type="entry name" value="FAD-linked reductases, C-terminal domain"/>
    <property type="match status" value="1"/>
</dbReference>
<evidence type="ECO:0000256" key="1">
    <source>
        <dbReference type="ARBA" id="ARBA00001974"/>
    </source>
</evidence>
<feature type="domain" description="Glucose-methanol-choline oxidoreductase N-terminal" evidence="16">
    <location>
        <begin position="123"/>
        <end position="331"/>
    </location>
</feature>
<evidence type="ECO:0000256" key="4">
    <source>
        <dbReference type="ARBA" id="ARBA00022630"/>
    </source>
</evidence>
<dbReference type="InterPro" id="IPR007867">
    <property type="entry name" value="GMC_OxRtase_C"/>
</dbReference>
<comment type="cofactor">
    <cofactor evidence="1">
        <name>FAD</name>
        <dbReference type="ChEBI" id="CHEBI:57692"/>
    </cofactor>
</comment>
<dbReference type="Pfam" id="PF13450">
    <property type="entry name" value="NAD_binding_8"/>
    <property type="match status" value="1"/>
</dbReference>
<dbReference type="PROSITE" id="PS51318">
    <property type="entry name" value="TAT"/>
    <property type="match status" value="1"/>
</dbReference>
<evidence type="ECO:0000256" key="11">
    <source>
        <dbReference type="ARBA" id="ARBA00038856"/>
    </source>
</evidence>
<evidence type="ECO:0000256" key="7">
    <source>
        <dbReference type="ARBA" id="ARBA00023098"/>
    </source>
</evidence>
<dbReference type="GO" id="GO:0016995">
    <property type="term" value="F:cholesterol oxidase activity"/>
    <property type="evidence" value="ECO:0007669"/>
    <property type="project" value="UniProtKB-EC"/>
</dbReference>
<dbReference type="InterPro" id="IPR000172">
    <property type="entry name" value="GMC_OxRdtase_N"/>
</dbReference>
<dbReference type="KEGG" id="git:C6V83_01665"/>
<evidence type="ECO:0000256" key="5">
    <source>
        <dbReference type="ARBA" id="ARBA00022827"/>
    </source>
</evidence>
<dbReference type="AlphaFoldDB" id="A0A2S0KC24"/>
<dbReference type="Gene3D" id="3.50.50.60">
    <property type="entry name" value="FAD/NAD(P)-binding domain"/>
    <property type="match status" value="1"/>
</dbReference>
<gene>
    <name evidence="18" type="ORF">C6V83_01665</name>
</gene>
<dbReference type="PANTHER" id="PTHR47470:SF1">
    <property type="entry name" value="FAD-DEPENDENT OXIDOREDUCTASE 2 FAD BINDING DOMAIN-CONTAINING PROTEIN"/>
    <property type="match status" value="1"/>
</dbReference>
<dbReference type="GO" id="GO:0050660">
    <property type="term" value="F:flavin adenine dinucleotide binding"/>
    <property type="evidence" value="ECO:0007669"/>
    <property type="project" value="InterPro"/>
</dbReference>
<dbReference type="EC" id="1.1.3.6" evidence="13"/>
<evidence type="ECO:0000313" key="19">
    <source>
        <dbReference type="Proteomes" id="UP000239814"/>
    </source>
</evidence>
<dbReference type="Pfam" id="PF00732">
    <property type="entry name" value="GMC_oxred_N"/>
    <property type="match status" value="1"/>
</dbReference>
<evidence type="ECO:0000256" key="2">
    <source>
        <dbReference type="ARBA" id="ARBA00010790"/>
    </source>
</evidence>
<dbReference type="Gene3D" id="3.30.410.10">
    <property type="entry name" value="Cholesterol Oxidase, domain 2"/>
    <property type="match status" value="1"/>
</dbReference>
<keyword evidence="8" id="KW-1207">Sterol metabolism</keyword>
<evidence type="ECO:0000313" key="18">
    <source>
        <dbReference type="EMBL" id="AVL99190.1"/>
    </source>
</evidence>
<dbReference type="Proteomes" id="UP000239814">
    <property type="component" value="Chromosome"/>
</dbReference>
<keyword evidence="5" id="KW-0274">FAD</keyword>
<dbReference type="EC" id="5.3.3.1" evidence="11"/>
<evidence type="ECO:0000256" key="15">
    <source>
        <dbReference type="ARBA" id="ARBA00049778"/>
    </source>
</evidence>
<dbReference type="PANTHER" id="PTHR47470">
    <property type="entry name" value="CHOLESTEROL OXIDASE"/>
    <property type="match status" value="1"/>
</dbReference>
<comment type="similarity">
    <text evidence="2">Belongs to the GMC oxidoreductase family.</text>
</comment>
<dbReference type="Pfam" id="PF05199">
    <property type="entry name" value="GMC_oxred_C"/>
    <property type="match status" value="1"/>
</dbReference>
<protein>
    <recommendedName>
        <fullName evidence="14">Cholesterol oxidase</fullName>
        <ecNumber evidence="13">1.1.3.6</ecNumber>
        <ecNumber evidence="11">5.3.3.1</ecNumber>
    </recommendedName>
    <alternativeName>
        <fullName evidence="15">Cholesterol isomerase</fullName>
    </alternativeName>
</protein>
<reference evidence="18 19" key="1">
    <citation type="submission" date="2018-03" db="EMBL/GenBank/DDBJ databases">
        <title>Characteristics and genome of n-alkane degrading marine bacteria Gordonia iterans isolated from crude oil contaminated in Tae-an, South Korea.</title>
        <authorList>
            <person name="Lee S.-S."/>
            <person name="Kim H."/>
        </authorList>
    </citation>
    <scope>NUCLEOTIDE SEQUENCE [LARGE SCALE GENOMIC DNA]</scope>
    <source>
        <strain evidence="18 19">Co17</strain>
    </source>
</reference>